<dbReference type="InterPro" id="IPR007657">
    <property type="entry name" value="Glycosyltransferase_61"/>
</dbReference>
<evidence type="ECO:0000256" key="6">
    <source>
        <dbReference type="ARBA" id="ARBA00023136"/>
    </source>
</evidence>
<dbReference type="RefSeq" id="XP_001315626.1">
    <property type="nucleotide sequence ID" value="XM_001315591.1"/>
</dbReference>
<keyword evidence="11" id="KW-1185">Reference proteome</keyword>
<keyword evidence="5 8" id="KW-1133">Transmembrane helix</keyword>
<keyword evidence="4 8" id="KW-0812">Transmembrane</keyword>
<keyword evidence="3" id="KW-0808">Transferase</keyword>
<dbReference type="InParanoid" id="A2EV89"/>
<dbReference type="VEuPathDB" id="TrichDB:TVAG_043490"/>
<dbReference type="Proteomes" id="UP000001542">
    <property type="component" value="Unassembled WGS sequence"/>
</dbReference>
<dbReference type="GO" id="GO:0016020">
    <property type="term" value="C:membrane"/>
    <property type="evidence" value="ECO:0007669"/>
    <property type="project" value="UniProtKB-SubCell"/>
</dbReference>
<sequence>MFQEIRYRKKRPIIVDIPFIGPFLIAVFIVLITKTYNSSDNSLISMPKYKEYFEIHKPMTPHEKPVNASYKKDIYPNNISRTLVTKEVILPNIYVTKTIGDVGKDAVIPSANAIQEYAKSGNAFLVQMKNVFVNNEGIVYANNVFYPGDCACHWRGCIDFEGKHFQKEFEYTTVDKAICITHEYGWFFAHWLIDFMPKFAIIPEDILLSSKIIITSYADFTINGLKFLGVKQSNIIAPVPDTAVFCRTLYTVEPIVCTKFNAYLLLNLRSLIVKKCKLDTTPATKYVFYNRENTDYRKFGNYNDILKSIKSSYPQYSWQNIKISGGIKDQAKLFNSIKVFVAMHGAAFANTLFMQPNSSVAEIMGDRWVDNYLWISAYAQVHHVVCRDMKVQWRESGSKNVIDTKTILQLVDVAIKSMESTPQPPM</sequence>
<name>A2EV89_TRIV3</name>
<dbReference type="VEuPathDB" id="TrichDB:TVAGG3_0032560"/>
<evidence type="ECO:0000256" key="5">
    <source>
        <dbReference type="ARBA" id="ARBA00022989"/>
    </source>
</evidence>
<proteinExistence type="predicted"/>
<dbReference type="Pfam" id="PF04577">
    <property type="entry name" value="Glyco_transf_61"/>
    <property type="match status" value="1"/>
</dbReference>
<evidence type="ECO:0000256" key="2">
    <source>
        <dbReference type="ARBA" id="ARBA00022676"/>
    </source>
</evidence>
<dbReference type="PANTHER" id="PTHR20961:SF38">
    <property type="entry name" value="PROTEIN O-LINKED-MANNOSE BETA-1,4-N-ACETYLGLUCOSAMINYLTRANSFERASE 2"/>
    <property type="match status" value="1"/>
</dbReference>
<reference evidence="10" key="1">
    <citation type="submission" date="2006-10" db="EMBL/GenBank/DDBJ databases">
        <authorList>
            <person name="Amadeo P."/>
            <person name="Zhao Q."/>
            <person name="Wortman J."/>
            <person name="Fraser-Liggett C."/>
            <person name="Carlton J."/>
        </authorList>
    </citation>
    <scope>NUCLEOTIDE SEQUENCE</scope>
    <source>
        <strain evidence="10">G3</strain>
    </source>
</reference>
<keyword evidence="6 8" id="KW-0472">Membrane</keyword>
<evidence type="ECO:0000313" key="11">
    <source>
        <dbReference type="Proteomes" id="UP000001542"/>
    </source>
</evidence>
<evidence type="ECO:0000256" key="1">
    <source>
        <dbReference type="ARBA" id="ARBA00004167"/>
    </source>
</evidence>
<evidence type="ECO:0000259" key="9">
    <source>
        <dbReference type="Pfam" id="PF04577"/>
    </source>
</evidence>
<keyword evidence="7" id="KW-0325">Glycoprotein</keyword>
<dbReference type="OrthoDB" id="529273at2759"/>
<feature type="domain" description="Glycosyltransferase 61 catalytic" evidence="9">
    <location>
        <begin position="188"/>
        <end position="360"/>
    </location>
</feature>
<dbReference type="PANTHER" id="PTHR20961">
    <property type="entry name" value="GLYCOSYLTRANSFERASE"/>
    <property type="match status" value="1"/>
</dbReference>
<dbReference type="AlphaFoldDB" id="A2EV89"/>
<comment type="subcellular location">
    <subcellularLocation>
        <location evidence="1">Membrane</location>
        <topology evidence="1">Single-pass membrane protein</topology>
    </subcellularLocation>
</comment>
<dbReference type="InterPro" id="IPR049625">
    <property type="entry name" value="Glyco_transf_61_cat"/>
</dbReference>
<organism evidence="10 11">
    <name type="scientific">Trichomonas vaginalis (strain ATCC PRA-98 / G3)</name>
    <dbReference type="NCBI Taxonomy" id="412133"/>
    <lineage>
        <taxon>Eukaryota</taxon>
        <taxon>Metamonada</taxon>
        <taxon>Parabasalia</taxon>
        <taxon>Trichomonadida</taxon>
        <taxon>Trichomonadidae</taxon>
        <taxon>Trichomonas</taxon>
    </lineage>
</organism>
<evidence type="ECO:0000256" key="7">
    <source>
        <dbReference type="ARBA" id="ARBA00023180"/>
    </source>
</evidence>
<protein>
    <recommendedName>
        <fullName evidence="9">Glycosyltransferase 61 catalytic domain-containing protein</fullName>
    </recommendedName>
</protein>
<evidence type="ECO:0000313" key="10">
    <source>
        <dbReference type="EMBL" id="EAY03403.1"/>
    </source>
</evidence>
<accession>A2EV89</accession>
<gene>
    <name evidence="10" type="ORF">TVAG_043490</name>
</gene>
<dbReference type="GO" id="GO:0016757">
    <property type="term" value="F:glycosyltransferase activity"/>
    <property type="evidence" value="ECO:0000318"/>
    <property type="project" value="GO_Central"/>
</dbReference>
<feature type="transmembrane region" description="Helical" evidence="8">
    <location>
        <begin position="12"/>
        <end position="32"/>
    </location>
</feature>
<evidence type="ECO:0000256" key="3">
    <source>
        <dbReference type="ARBA" id="ARBA00022679"/>
    </source>
</evidence>
<reference evidence="10" key="2">
    <citation type="journal article" date="2007" name="Science">
        <title>Draft genome sequence of the sexually transmitted pathogen Trichomonas vaginalis.</title>
        <authorList>
            <person name="Carlton J.M."/>
            <person name="Hirt R.P."/>
            <person name="Silva J.C."/>
            <person name="Delcher A.L."/>
            <person name="Schatz M."/>
            <person name="Zhao Q."/>
            <person name="Wortman J.R."/>
            <person name="Bidwell S.L."/>
            <person name="Alsmark U.C.M."/>
            <person name="Besteiro S."/>
            <person name="Sicheritz-Ponten T."/>
            <person name="Noel C.J."/>
            <person name="Dacks J.B."/>
            <person name="Foster P.G."/>
            <person name="Simillion C."/>
            <person name="Van de Peer Y."/>
            <person name="Miranda-Saavedra D."/>
            <person name="Barton G.J."/>
            <person name="Westrop G.D."/>
            <person name="Mueller S."/>
            <person name="Dessi D."/>
            <person name="Fiori P.L."/>
            <person name="Ren Q."/>
            <person name="Paulsen I."/>
            <person name="Zhang H."/>
            <person name="Bastida-Corcuera F.D."/>
            <person name="Simoes-Barbosa A."/>
            <person name="Brown M.T."/>
            <person name="Hayes R.D."/>
            <person name="Mukherjee M."/>
            <person name="Okumura C.Y."/>
            <person name="Schneider R."/>
            <person name="Smith A.J."/>
            <person name="Vanacova S."/>
            <person name="Villalvazo M."/>
            <person name="Haas B.J."/>
            <person name="Pertea M."/>
            <person name="Feldblyum T.V."/>
            <person name="Utterback T.R."/>
            <person name="Shu C.L."/>
            <person name="Osoegawa K."/>
            <person name="de Jong P.J."/>
            <person name="Hrdy I."/>
            <person name="Horvathova L."/>
            <person name="Zubacova Z."/>
            <person name="Dolezal P."/>
            <person name="Malik S.B."/>
            <person name="Logsdon J.M. Jr."/>
            <person name="Henze K."/>
            <person name="Gupta A."/>
            <person name="Wang C.C."/>
            <person name="Dunne R.L."/>
            <person name="Upcroft J.A."/>
            <person name="Upcroft P."/>
            <person name="White O."/>
            <person name="Salzberg S.L."/>
            <person name="Tang P."/>
            <person name="Chiu C.-H."/>
            <person name="Lee Y.-S."/>
            <person name="Embley T.M."/>
            <person name="Coombs G.H."/>
            <person name="Mottram J.C."/>
            <person name="Tachezy J."/>
            <person name="Fraser-Liggett C.M."/>
            <person name="Johnson P.J."/>
        </authorList>
    </citation>
    <scope>NUCLEOTIDE SEQUENCE [LARGE SCALE GENOMIC DNA]</scope>
    <source>
        <strain evidence="10">G3</strain>
    </source>
</reference>
<evidence type="ECO:0000256" key="4">
    <source>
        <dbReference type="ARBA" id="ARBA00022692"/>
    </source>
</evidence>
<dbReference type="EMBL" id="DS113505">
    <property type="protein sequence ID" value="EAY03403.1"/>
    <property type="molecule type" value="Genomic_DNA"/>
</dbReference>
<evidence type="ECO:0000256" key="8">
    <source>
        <dbReference type="SAM" id="Phobius"/>
    </source>
</evidence>
<keyword evidence="2" id="KW-0328">Glycosyltransferase</keyword>
<dbReference type="KEGG" id="tva:4761244"/>